<name>A0A2N7X2S4_9BURK</name>
<evidence type="ECO:0000313" key="1">
    <source>
        <dbReference type="EMBL" id="PMS36058.1"/>
    </source>
</evidence>
<comment type="caution">
    <text evidence="1">The sequence shown here is derived from an EMBL/GenBank/DDBJ whole genome shotgun (WGS) entry which is preliminary data.</text>
</comment>
<organism evidence="1 2">
    <name type="scientific">Trinickia symbiotica</name>
    <dbReference type="NCBI Taxonomy" id="863227"/>
    <lineage>
        <taxon>Bacteria</taxon>
        <taxon>Pseudomonadati</taxon>
        <taxon>Pseudomonadota</taxon>
        <taxon>Betaproteobacteria</taxon>
        <taxon>Burkholderiales</taxon>
        <taxon>Burkholderiaceae</taxon>
        <taxon>Trinickia</taxon>
    </lineage>
</organism>
<dbReference type="EMBL" id="PNYC01000008">
    <property type="protein sequence ID" value="PMS36058.1"/>
    <property type="molecule type" value="Genomic_DNA"/>
</dbReference>
<gene>
    <name evidence="1" type="ORF">C0Z20_14465</name>
</gene>
<sequence>MAGTFPAPEAFLLMERAFCPAHARQRLLRGGTASTLGSGAPALKSNSSAPWQLVIVKKDRRGRGGGRIGAEPAVRAE</sequence>
<proteinExistence type="predicted"/>
<protein>
    <submittedName>
        <fullName evidence="1">Uncharacterized protein</fullName>
    </submittedName>
</protein>
<keyword evidence="2" id="KW-1185">Reference proteome</keyword>
<dbReference type="AlphaFoldDB" id="A0A2N7X2S4"/>
<evidence type="ECO:0000313" key="2">
    <source>
        <dbReference type="Proteomes" id="UP000235777"/>
    </source>
</evidence>
<accession>A0A2N7X2S4</accession>
<reference evidence="1 2" key="1">
    <citation type="submission" date="2018-01" db="EMBL/GenBank/DDBJ databases">
        <title>Whole genome analyses suggest that Burkholderia sensu lato contains two further novel genera in the rhizoxinica-symbiotica group Mycetohabitans gen. nov., and Trinickia gen. nov.: implications for the evolution of diazotrophy and nodulation in the Burkholderiaceae.</title>
        <authorList>
            <person name="Estrada-de los Santos P."/>
            <person name="Palmer M."/>
            <person name="Chavez-Ramirez B."/>
            <person name="Beukes C."/>
            <person name="Steenkamp E.T."/>
            <person name="Hirsch A.M."/>
            <person name="Manyaka P."/>
            <person name="Maluk M."/>
            <person name="Lafos M."/>
            <person name="Crook M."/>
            <person name="Gross E."/>
            <person name="Simon M.F."/>
            <person name="Bueno dos Reis Junior F."/>
            <person name="Poole P.S."/>
            <person name="Venter S.N."/>
            <person name="James E.K."/>
        </authorList>
    </citation>
    <scope>NUCLEOTIDE SEQUENCE [LARGE SCALE GENOMIC DNA]</scope>
    <source>
        <strain evidence="1 2">JPY 581</strain>
    </source>
</reference>
<dbReference type="Proteomes" id="UP000235777">
    <property type="component" value="Unassembled WGS sequence"/>
</dbReference>